<comment type="similarity">
    <text evidence="3 13">Belongs to the UbiA prenyltransferase family.</text>
</comment>
<dbReference type="OrthoDB" id="18170at2759"/>
<organism evidence="15 16">
    <name type="scientific">Armadillidium nasatum</name>
    <dbReference type="NCBI Taxonomy" id="96803"/>
    <lineage>
        <taxon>Eukaryota</taxon>
        <taxon>Metazoa</taxon>
        <taxon>Ecdysozoa</taxon>
        <taxon>Arthropoda</taxon>
        <taxon>Crustacea</taxon>
        <taxon>Multicrustacea</taxon>
        <taxon>Malacostraca</taxon>
        <taxon>Eumalacostraca</taxon>
        <taxon>Peracarida</taxon>
        <taxon>Isopoda</taxon>
        <taxon>Oniscidea</taxon>
        <taxon>Crinocheta</taxon>
        <taxon>Armadillidiidae</taxon>
        <taxon>Armadillidium</taxon>
    </lineage>
</organism>
<feature type="transmembrane region" description="Helical" evidence="13">
    <location>
        <begin position="222"/>
        <end position="242"/>
    </location>
</feature>
<evidence type="ECO:0000256" key="1">
    <source>
        <dbReference type="ARBA" id="ARBA00001946"/>
    </source>
</evidence>
<keyword evidence="13" id="KW-0999">Mitochondrion inner membrane</keyword>
<evidence type="ECO:0000313" key="15">
    <source>
        <dbReference type="EMBL" id="KAB7506368.1"/>
    </source>
</evidence>
<dbReference type="Proteomes" id="UP000326759">
    <property type="component" value="Unassembled WGS sequence"/>
</dbReference>
<reference evidence="15 16" key="1">
    <citation type="journal article" date="2019" name="PLoS Biol.">
        <title>Sex chromosomes control vertical transmission of feminizing Wolbachia symbionts in an isopod.</title>
        <authorList>
            <person name="Becking T."/>
            <person name="Chebbi M.A."/>
            <person name="Giraud I."/>
            <person name="Moumen B."/>
            <person name="Laverre T."/>
            <person name="Caubet Y."/>
            <person name="Peccoud J."/>
            <person name="Gilbert C."/>
            <person name="Cordaux R."/>
        </authorList>
    </citation>
    <scope>NUCLEOTIDE SEQUENCE [LARGE SCALE GENOMIC DNA]</scope>
    <source>
        <strain evidence="15">ANa2</strain>
        <tissue evidence="15">Whole body excluding digestive tract and cuticle</tissue>
    </source>
</reference>
<name>A0A5N5TJN7_9CRUS</name>
<dbReference type="InterPro" id="IPR039653">
    <property type="entry name" value="Prenyltransferase"/>
</dbReference>
<evidence type="ECO:0000256" key="9">
    <source>
        <dbReference type="ARBA" id="ARBA00023229"/>
    </source>
</evidence>
<dbReference type="CDD" id="cd13959">
    <property type="entry name" value="PT_UbiA_COQ2"/>
    <property type="match status" value="1"/>
</dbReference>
<evidence type="ECO:0000313" key="14">
    <source>
        <dbReference type="EMBL" id="KAB7494830.1"/>
    </source>
</evidence>
<dbReference type="Gene3D" id="1.10.357.140">
    <property type="entry name" value="UbiA prenyltransferase"/>
    <property type="match status" value="1"/>
</dbReference>
<evidence type="ECO:0000256" key="10">
    <source>
        <dbReference type="ARBA" id="ARBA00049890"/>
    </source>
</evidence>
<dbReference type="InterPro" id="IPR030470">
    <property type="entry name" value="UbiA_prenylTrfase_CS"/>
</dbReference>
<comment type="cofactor">
    <cofactor evidence="1 13">
        <name>Mg(2+)</name>
        <dbReference type="ChEBI" id="CHEBI:18420"/>
    </cofactor>
</comment>
<dbReference type="GO" id="GO:0005743">
    <property type="term" value="C:mitochondrial inner membrane"/>
    <property type="evidence" value="ECO:0007669"/>
    <property type="project" value="UniProtKB-SubCell"/>
</dbReference>
<comment type="function">
    <text evidence="13">Catalyzes the prenylation of para-hydroxybenzoate (PHB) with an all-trans polyprenyl group. Mediates the second step in the final reaction sequence of coenzyme Q (CoQ) biosynthesis, which is the condensation of the polyisoprenoid side chain with PHB, generating the first membrane-bound Q intermediate.</text>
</comment>
<protein>
    <recommendedName>
        <fullName evidence="13">4-hydroxybenzoate polyprenyltransferase, mitochondrial</fullName>
        <shortName evidence="13">4-HB polyprenyltransferase</shortName>
        <ecNumber evidence="13">2.5.1.39</ecNumber>
    </recommendedName>
    <alternativeName>
        <fullName evidence="13">Para-hydroxybenzoate--polyprenyltransferase</fullName>
        <shortName evidence="13">PHB:PPT</shortName>
        <shortName evidence="13">PHB:polyprenyltransferase</shortName>
    </alternativeName>
</protein>
<evidence type="ECO:0000256" key="7">
    <source>
        <dbReference type="ARBA" id="ARBA00022989"/>
    </source>
</evidence>
<evidence type="ECO:0000256" key="12">
    <source>
        <dbReference type="ARBA" id="ARBA00051182"/>
    </source>
</evidence>
<keyword evidence="7 13" id="KW-1133">Transmembrane helix</keyword>
<dbReference type="NCBIfam" id="TIGR01474">
    <property type="entry name" value="ubiA_proteo"/>
    <property type="match status" value="1"/>
</dbReference>
<comment type="pathway">
    <text evidence="13">Cofactor biosynthesis; ubiquinone biosynthesis.</text>
</comment>
<evidence type="ECO:0000256" key="6">
    <source>
        <dbReference type="ARBA" id="ARBA00022692"/>
    </source>
</evidence>
<evidence type="ECO:0000256" key="11">
    <source>
        <dbReference type="ARBA" id="ARBA00050454"/>
    </source>
</evidence>
<dbReference type="PROSITE" id="PS00943">
    <property type="entry name" value="UBIA"/>
    <property type="match status" value="1"/>
</dbReference>
<comment type="caution">
    <text evidence="15">The sequence shown here is derived from an EMBL/GenBank/DDBJ whole genome shotgun (WGS) entry which is preliminary data.</text>
</comment>
<dbReference type="FunFam" id="1.20.120.1780:FF:000001">
    <property type="entry name" value="4-hydroxybenzoate octaprenyltransferase"/>
    <property type="match status" value="1"/>
</dbReference>
<accession>A0A5N5TJN7</accession>
<dbReference type="InterPro" id="IPR006370">
    <property type="entry name" value="HB_polyprenyltransferase-like"/>
</dbReference>
<dbReference type="EMBL" id="SEYY01023496">
    <property type="protein sequence ID" value="KAB7494830.1"/>
    <property type="molecule type" value="Genomic_DNA"/>
</dbReference>
<dbReference type="GO" id="GO:0008299">
    <property type="term" value="P:isoprenoid biosynthetic process"/>
    <property type="evidence" value="ECO:0007669"/>
    <property type="project" value="UniProtKB-UniRule"/>
</dbReference>
<evidence type="ECO:0000256" key="2">
    <source>
        <dbReference type="ARBA" id="ARBA00004141"/>
    </source>
</evidence>
<evidence type="ECO:0000256" key="3">
    <source>
        <dbReference type="ARBA" id="ARBA00005985"/>
    </source>
</evidence>
<keyword evidence="9 13" id="KW-0414">Isoprene biosynthesis</keyword>
<evidence type="ECO:0000256" key="13">
    <source>
        <dbReference type="HAMAP-Rule" id="MF_03189"/>
    </source>
</evidence>
<evidence type="ECO:0000313" key="16">
    <source>
        <dbReference type="Proteomes" id="UP000326759"/>
    </source>
</evidence>
<feature type="transmembrane region" description="Helical" evidence="13">
    <location>
        <begin position="296"/>
        <end position="313"/>
    </location>
</feature>
<proteinExistence type="inferred from homology"/>
<keyword evidence="16" id="KW-1185">Reference proteome</keyword>
<dbReference type="EMBL" id="SEYY01000852">
    <property type="protein sequence ID" value="KAB7506368.1"/>
    <property type="molecule type" value="Genomic_DNA"/>
</dbReference>
<evidence type="ECO:0000256" key="4">
    <source>
        <dbReference type="ARBA" id="ARBA00022679"/>
    </source>
</evidence>
<comment type="catalytic activity">
    <reaction evidence="11">
        <text>all-trans-nonaprenyl diphosphate + 4-hydroxybenzoate = 4-hydroxy-3-(all-trans-nonaprenyl)benzoate + diphosphate</text>
        <dbReference type="Rhea" id="RHEA:17709"/>
        <dbReference type="ChEBI" id="CHEBI:17879"/>
        <dbReference type="ChEBI" id="CHEBI:33019"/>
        <dbReference type="ChEBI" id="CHEBI:58391"/>
        <dbReference type="ChEBI" id="CHEBI:84502"/>
        <dbReference type="EC" id="2.5.1.39"/>
    </reaction>
    <physiologicalReaction direction="left-to-right" evidence="11">
        <dbReference type="Rhea" id="RHEA:17710"/>
    </physiologicalReaction>
</comment>
<evidence type="ECO:0000256" key="5">
    <source>
        <dbReference type="ARBA" id="ARBA00022688"/>
    </source>
</evidence>
<keyword evidence="5 13" id="KW-0831">Ubiquinone biosynthesis</keyword>
<sequence length="396" mass="44304">MICTVKILRGITKLNFLKLSLKNIRSCPSNRCLSVKYLSTKSNYTNLCQNKLNRTNVDAETDNPTIQSTNKLLNESFAQKLVKNSPHKIQPYLQLMRIDRPIGSWLLFWPCGWSIALAAPSGSLPDPYFLTLFAVGSFIMRGAGCTINDMWDKDLDKKVERTSSRPLAVGAVNQLESLIFLSFQLGLGCLVLLQLNWYSIMLGISSLGLVVLYPLMKRFTYWPQLMLGFTFNWGALLGWSAVQGSCDWSVVLPLYIAGISWTLIYDTIYAHQDKKDDALIGIKSTALKFGSSTKHWLTGFLSLMLSSLLVTGLNTSQTLPFYLAVTSVGVHLANQIVTVNIDDGEDCGQKFRSNRHVGLILFTGIIGGNLLKHKSEELKENIKDEEYLSLRTLKDL</sequence>
<dbReference type="GO" id="GO:0006744">
    <property type="term" value="P:ubiquinone biosynthetic process"/>
    <property type="evidence" value="ECO:0007669"/>
    <property type="project" value="UniProtKB-UniRule"/>
</dbReference>
<evidence type="ECO:0000256" key="8">
    <source>
        <dbReference type="ARBA" id="ARBA00023136"/>
    </source>
</evidence>
<feature type="transmembrane region" description="Helical" evidence="13">
    <location>
        <begin position="128"/>
        <end position="147"/>
    </location>
</feature>
<comment type="catalytic activity">
    <reaction evidence="12">
        <text>an all-trans-polyprenyl diphosphate + 4-hydroxybenzoate = a 4-hydroxy-3-(all-trans-polyprenyl)benzoate + diphosphate</text>
        <dbReference type="Rhea" id="RHEA:44504"/>
        <dbReference type="Rhea" id="RHEA-COMP:9514"/>
        <dbReference type="Rhea" id="RHEA-COMP:9564"/>
        <dbReference type="ChEBI" id="CHEBI:17879"/>
        <dbReference type="ChEBI" id="CHEBI:33019"/>
        <dbReference type="ChEBI" id="CHEBI:58914"/>
        <dbReference type="ChEBI" id="CHEBI:78396"/>
        <dbReference type="EC" id="2.5.1.39"/>
    </reaction>
    <physiologicalReaction direction="left-to-right" evidence="12">
        <dbReference type="Rhea" id="RHEA:44505"/>
    </physiologicalReaction>
</comment>
<dbReference type="InterPro" id="IPR000537">
    <property type="entry name" value="UbiA_prenyltransferase"/>
</dbReference>
<dbReference type="UniPathway" id="UPA00232"/>
<dbReference type="Gene3D" id="1.20.120.1780">
    <property type="entry name" value="UbiA prenyltransferase"/>
    <property type="match status" value="1"/>
</dbReference>
<keyword evidence="6 13" id="KW-0812">Transmembrane</keyword>
<keyword evidence="4 13" id="KW-0808">Transferase</keyword>
<dbReference type="HAMAP" id="MF_01635">
    <property type="entry name" value="UbiA"/>
    <property type="match status" value="1"/>
</dbReference>
<dbReference type="Pfam" id="PF01040">
    <property type="entry name" value="UbiA"/>
    <property type="match status" value="1"/>
</dbReference>
<dbReference type="EC" id="2.5.1.39" evidence="13"/>
<dbReference type="AlphaFoldDB" id="A0A5N5TJN7"/>
<feature type="transmembrane region" description="Helical" evidence="13">
    <location>
        <begin position="248"/>
        <end position="265"/>
    </location>
</feature>
<gene>
    <name evidence="15" type="primary">coq2_1</name>
    <name evidence="14" type="synonym">coq2_0</name>
    <name evidence="14" type="ORF">Anas_09037</name>
    <name evidence="15" type="ORF">Anas_11506</name>
</gene>
<comment type="subcellular location">
    <subcellularLocation>
        <location evidence="2">Membrane</location>
        <topology evidence="2">Multi-pass membrane protein</topology>
    </subcellularLocation>
    <subcellularLocation>
        <location evidence="13">Mitochondrion inner membrane</location>
        <topology evidence="13">Multi-pass membrane protein</topology>
        <orientation evidence="13">Matrix side</orientation>
    </subcellularLocation>
</comment>
<feature type="transmembrane region" description="Helical" evidence="13">
    <location>
        <begin position="102"/>
        <end position="122"/>
    </location>
</feature>
<dbReference type="PANTHER" id="PTHR11048">
    <property type="entry name" value="PRENYLTRANSFERASES"/>
    <property type="match status" value="1"/>
</dbReference>
<dbReference type="GO" id="GO:0008412">
    <property type="term" value="F:4-hydroxybenzoate polyprenyltransferase activity"/>
    <property type="evidence" value="ECO:0007669"/>
    <property type="project" value="UniProtKB-EC"/>
</dbReference>
<keyword evidence="13" id="KW-0496">Mitochondrion</keyword>
<comment type="catalytic activity">
    <reaction evidence="10">
        <text>all-trans-decaprenyl diphosphate + 4-hydroxybenzoate = 4-hydroxy-3-(all-trans-decaprenyl)benzoate + diphosphate</text>
        <dbReference type="Rhea" id="RHEA:44564"/>
        <dbReference type="ChEBI" id="CHEBI:17879"/>
        <dbReference type="ChEBI" id="CHEBI:33019"/>
        <dbReference type="ChEBI" id="CHEBI:60721"/>
        <dbReference type="ChEBI" id="CHEBI:84503"/>
        <dbReference type="EC" id="2.5.1.39"/>
    </reaction>
    <physiologicalReaction direction="left-to-right" evidence="10">
        <dbReference type="Rhea" id="RHEA:44565"/>
    </physiologicalReaction>
</comment>
<dbReference type="InterPro" id="IPR044878">
    <property type="entry name" value="UbiA_sf"/>
</dbReference>
<dbReference type="FunFam" id="1.10.357.140:FF:000003">
    <property type="entry name" value="4-hydroxybenzoate polyprenyltransferase, mitochondrial"/>
    <property type="match status" value="1"/>
</dbReference>
<dbReference type="PANTHER" id="PTHR11048:SF28">
    <property type="entry name" value="4-HYDROXYBENZOATE POLYPRENYLTRANSFERASE, MITOCHONDRIAL"/>
    <property type="match status" value="1"/>
</dbReference>
<keyword evidence="8 13" id="KW-0472">Membrane</keyword>